<dbReference type="EMBL" id="JBBEGN010000056">
    <property type="protein sequence ID" value="MEJ2871999.1"/>
    <property type="molecule type" value="Genomic_DNA"/>
</dbReference>
<gene>
    <name evidence="2" type="ORF">WCD74_29880</name>
</gene>
<sequence length="88" mass="9500">SDAVAESGYRDLPRLLADHARLDPAETKRLARHAEALHPRVTPAGATVEPDLPATCTMVDDGEAGDGHVEVIWKTMTRLRGVDDLDAD</sequence>
<dbReference type="InterPro" id="IPR003870">
    <property type="entry name" value="DUF222"/>
</dbReference>
<evidence type="ECO:0000313" key="2">
    <source>
        <dbReference type="EMBL" id="MEJ2871999.1"/>
    </source>
</evidence>
<dbReference type="RefSeq" id="WP_337698579.1">
    <property type="nucleotide sequence ID" value="NZ_JBBEGN010000056.1"/>
</dbReference>
<proteinExistence type="predicted"/>
<dbReference type="Proteomes" id="UP001385809">
    <property type="component" value="Unassembled WGS sequence"/>
</dbReference>
<reference evidence="2 3" key="1">
    <citation type="submission" date="2024-03" db="EMBL/GenBank/DDBJ databases">
        <title>Actinomycetospora sp. OC33-EN08, a novel actinomycete isolated from wild orchid (Aerides multiflora).</title>
        <authorList>
            <person name="Suriyachadkun C."/>
        </authorList>
    </citation>
    <scope>NUCLEOTIDE SEQUENCE [LARGE SCALE GENOMIC DNA]</scope>
    <source>
        <strain evidence="2 3">OC33-EN08</strain>
    </source>
</reference>
<feature type="non-terminal residue" evidence="2">
    <location>
        <position position="1"/>
    </location>
</feature>
<evidence type="ECO:0000259" key="1">
    <source>
        <dbReference type="Pfam" id="PF02720"/>
    </source>
</evidence>
<feature type="non-terminal residue" evidence="2">
    <location>
        <position position="88"/>
    </location>
</feature>
<keyword evidence="3" id="KW-1185">Reference proteome</keyword>
<name>A0ABU8MXG3_9PSEU</name>
<accession>A0ABU8MXG3</accession>
<organism evidence="2 3">
    <name type="scientific">Actinomycetospora aurantiaca</name>
    <dbReference type="NCBI Taxonomy" id="3129233"/>
    <lineage>
        <taxon>Bacteria</taxon>
        <taxon>Bacillati</taxon>
        <taxon>Actinomycetota</taxon>
        <taxon>Actinomycetes</taxon>
        <taxon>Pseudonocardiales</taxon>
        <taxon>Pseudonocardiaceae</taxon>
        <taxon>Actinomycetospora</taxon>
    </lineage>
</organism>
<evidence type="ECO:0000313" key="3">
    <source>
        <dbReference type="Proteomes" id="UP001385809"/>
    </source>
</evidence>
<feature type="domain" description="DUF222" evidence="1">
    <location>
        <begin position="5"/>
        <end position="84"/>
    </location>
</feature>
<protein>
    <submittedName>
        <fullName evidence="2">DUF222 domain-containing protein</fullName>
    </submittedName>
</protein>
<dbReference type="Pfam" id="PF02720">
    <property type="entry name" value="DUF222"/>
    <property type="match status" value="1"/>
</dbReference>
<comment type="caution">
    <text evidence="2">The sequence shown here is derived from an EMBL/GenBank/DDBJ whole genome shotgun (WGS) entry which is preliminary data.</text>
</comment>